<organism evidence="1 2">
    <name type="scientific">Boletus edulis BED1</name>
    <dbReference type="NCBI Taxonomy" id="1328754"/>
    <lineage>
        <taxon>Eukaryota</taxon>
        <taxon>Fungi</taxon>
        <taxon>Dikarya</taxon>
        <taxon>Basidiomycota</taxon>
        <taxon>Agaricomycotina</taxon>
        <taxon>Agaricomycetes</taxon>
        <taxon>Agaricomycetidae</taxon>
        <taxon>Boletales</taxon>
        <taxon>Boletineae</taxon>
        <taxon>Boletaceae</taxon>
        <taxon>Boletoideae</taxon>
        <taxon>Boletus</taxon>
    </lineage>
</organism>
<dbReference type="AlphaFoldDB" id="A0AAD4C543"/>
<accession>A0AAD4C543</accession>
<comment type="caution">
    <text evidence="1">The sequence shown here is derived from an EMBL/GenBank/DDBJ whole genome shotgun (WGS) entry which is preliminary data.</text>
</comment>
<name>A0AAD4C543_BOLED</name>
<dbReference type="Proteomes" id="UP001194468">
    <property type="component" value="Unassembled WGS sequence"/>
</dbReference>
<evidence type="ECO:0000313" key="1">
    <source>
        <dbReference type="EMBL" id="KAF8449241.1"/>
    </source>
</evidence>
<evidence type="ECO:0000313" key="2">
    <source>
        <dbReference type="Proteomes" id="UP001194468"/>
    </source>
</evidence>
<proteinExistence type="predicted"/>
<sequence length="167" mass="18094">MAVLPPYLQASSRYPTTMPATNSSNLCQVCGIKPKYVDATGNTHSYCGKTCARNAVKGPSSGAAGGCMMNGCKKPQDPLFNGFCSSDHAKLAVSSGVVPGCTRCHVLPQCNGKNVQRLRQPAAGWTPHVEYQTVGHCLERVRTRVERQMQDRDSSNDRQVVRDIIPI</sequence>
<protein>
    <submittedName>
        <fullName evidence="1">Uncharacterized protein</fullName>
    </submittedName>
</protein>
<reference evidence="1" key="1">
    <citation type="submission" date="2019-10" db="EMBL/GenBank/DDBJ databases">
        <authorList>
            <consortium name="DOE Joint Genome Institute"/>
            <person name="Kuo A."/>
            <person name="Miyauchi S."/>
            <person name="Kiss E."/>
            <person name="Drula E."/>
            <person name="Kohler A."/>
            <person name="Sanchez-Garcia M."/>
            <person name="Andreopoulos B."/>
            <person name="Barry K.W."/>
            <person name="Bonito G."/>
            <person name="Buee M."/>
            <person name="Carver A."/>
            <person name="Chen C."/>
            <person name="Cichocki N."/>
            <person name="Clum A."/>
            <person name="Culley D."/>
            <person name="Crous P.W."/>
            <person name="Fauchery L."/>
            <person name="Girlanda M."/>
            <person name="Hayes R."/>
            <person name="Keri Z."/>
            <person name="LaButti K."/>
            <person name="Lipzen A."/>
            <person name="Lombard V."/>
            <person name="Magnuson J."/>
            <person name="Maillard F."/>
            <person name="Morin E."/>
            <person name="Murat C."/>
            <person name="Nolan M."/>
            <person name="Ohm R."/>
            <person name="Pangilinan J."/>
            <person name="Pereira M."/>
            <person name="Perotto S."/>
            <person name="Peter M."/>
            <person name="Riley R."/>
            <person name="Sitrit Y."/>
            <person name="Stielow B."/>
            <person name="Szollosi G."/>
            <person name="Zifcakova L."/>
            <person name="Stursova M."/>
            <person name="Spatafora J.W."/>
            <person name="Tedersoo L."/>
            <person name="Vaario L.-M."/>
            <person name="Yamada A."/>
            <person name="Yan M."/>
            <person name="Wang P."/>
            <person name="Xu J."/>
            <person name="Bruns T."/>
            <person name="Baldrian P."/>
            <person name="Vilgalys R."/>
            <person name="Henrissat B."/>
            <person name="Grigoriev I.V."/>
            <person name="Hibbett D."/>
            <person name="Nagy L.G."/>
            <person name="Martin F.M."/>
        </authorList>
    </citation>
    <scope>NUCLEOTIDE SEQUENCE</scope>
    <source>
        <strain evidence="1">BED1</strain>
    </source>
</reference>
<gene>
    <name evidence="1" type="ORF">L210DRAFT_2651968</name>
</gene>
<keyword evidence="2" id="KW-1185">Reference proteome</keyword>
<dbReference type="EMBL" id="WHUW01000003">
    <property type="protein sequence ID" value="KAF8449241.1"/>
    <property type="molecule type" value="Genomic_DNA"/>
</dbReference>
<reference evidence="1" key="2">
    <citation type="journal article" date="2020" name="Nat. Commun.">
        <title>Large-scale genome sequencing of mycorrhizal fungi provides insights into the early evolution of symbiotic traits.</title>
        <authorList>
            <person name="Miyauchi S."/>
            <person name="Kiss E."/>
            <person name="Kuo A."/>
            <person name="Drula E."/>
            <person name="Kohler A."/>
            <person name="Sanchez-Garcia M."/>
            <person name="Morin E."/>
            <person name="Andreopoulos B."/>
            <person name="Barry K.W."/>
            <person name="Bonito G."/>
            <person name="Buee M."/>
            <person name="Carver A."/>
            <person name="Chen C."/>
            <person name="Cichocki N."/>
            <person name="Clum A."/>
            <person name="Culley D."/>
            <person name="Crous P.W."/>
            <person name="Fauchery L."/>
            <person name="Girlanda M."/>
            <person name="Hayes R.D."/>
            <person name="Keri Z."/>
            <person name="LaButti K."/>
            <person name="Lipzen A."/>
            <person name="Lombard V."/>
            <person name="Magnuson J."/>
            <person name="Maillard F."/>
            <person name="Murat C."/>
            <person name="Nolan M."/>
            <person name="Ohm R.A."/>
            <person name="Pangilinan J."/>
            <person name="Pereira M.F."/>
            <person name="Perotto S."/>
            <person name="Peter M."/>
            <person name="Pfister S."/>
            <person name="Riley R."/>
            <person name="Sitrit Y."/>
            <person name="Stielow J.B."/>
            <person name="Szollosi G."/>
            <person name="Zifcakova L."/>
            <person name="Stursova M."/>
            <person name="Spatafora J.W."/>
            <person name="Tedersoo L."/>
            <person name="Vaario L.M."/>
            <person name="Yamada A."/>
            <person name="Yan M."/>
            <person name="Wang P."/>
            <person name="Xu J."/>
            <person name="Bruns T."/>
            <person name="Baldrian P."/>
            <person name="Vilgalys R."/>
            <person name="Dunand C."/>
            <person name="Henrissat B."/>
            <person name="Grigoriev I.V."/>
            <person name="Hibbett D."/>
            <person name="Nagy L.G."/>
            <person name="Martin F.M."/>
        </authorList>
    </citation>
    <scope>NUCLEOTIDE SEQUENCE</scope>
    <source>
        <strain evidence="1">BED1</strain>
    </source>
</reference>